<protein>
    <submittedName>
        <fullName evidence="1">Glycine--tRNA ligase beta subunit</fullName>
    </submittedName>
</protein>
<organism evidence="1 2">
    <name type="scientific">Striga asiatica</name>
    <name type="common">Asiatic witchweed</name>
    <name type="synonym">Buchnera asiatica</name>
    <dbReference type="NCBI Taxonomy" id="4170"/>
    <lineage>
        <taxon>Eukaryota</taxon>
        <taxon>Viridiplantae</taxon>
        <taxon>Streptophyta</taxon>
        <taxon>Embryophyta</taxon>
        <taxon>Tracheophyta</taxon>
        <taxon>Spermatophyta</taxon>
        <taxon>Magnoliopsida</taxon>
        <taxon>eudicotyledons</taxon>
        <taxon>Gunneridae</taxon>
        <taxon>Pentapetalae</taxon>
        <taxon>asterids</taxon>
        <taxon>lamiids</taxon>
        <taxon>Lamiales</taxon>
        <taxon>Orobanchaceae</taxon>
        <taxon>Buchnereae</taxon>
        <taxon>Striga</taxon>
    </lineage>
</organism>
<dbReference type="PANTHER" id="PTHR36324">
    <property type="entry name" value="OS09G0460100 PROTEIN"/>
    <property type="match status" value="1"/>
</dbReference>
<gene>
    <name evidence="1" type="ORF">STAS_05898</name>
</gene>
<dbReference type="PANTHER" id="PTHR36324:SF1">
    <property type="entry name" value="OS09G0460100 PROTEIN"/>
    <property type="match status" value="1"/>
</dbReference>
<evidence type="ECO:0000313" key="1">
    <source>
        <dbReference type="EMBL" id="GER29995.1"/>
    </source>
</evidence>
<dbReference type="GO" id="GO:0016874">
    <property type="term" value="F:ligase activity"/>
    <property type="evidence" value="ECO:0007669"/>
    <property type="project" value="UniProtKB-KW"/>
</dbReference>
<keyword evidence="1" id="KW-0436">Ligase</keyword>
<reference evidence="2" key="1">
    <citation type="journal article" date="2019" name="Curr. Biol.">
        <title>Genome Sequence of Striga asiatica Provides Insight into the Evolution of Plant Parasitism.</title>
        <authorList>
            <person name="Yoshida S."/>
            <person name="Kim S."/>
            <person name="Wafula E.K."/>
            <person name="Tanskanen J."/>
            <person name="Kim Y.M."/>
            <person name="Honaas L."/>
            <person name="Yang Z."/>
            <person name="Spallek T."/>
            <person name="Conn C.E."/>
            <person name="Ichihashi Y."/>
            <person name="Cheong K."/>
            <person name="Cui S."/>
            <person name="Der J.P."/>
            <person name="Gundlach H."/>
            <person name="Jiao Y."/>
            <person name="Hori C."/>
            <person name="Ishida J.K."/>
            <person name="Kasahara H."/>
            <person name="Kiba T."/>
            <person name="Kim M.S."/>
            <person name="Koo N."/>
            <person name="Laohavisit A."/>
            <person name="Lee Y.H."/>
            <person name="Lumba S."/>
            <person name="McCourt P."/>
            <person name="Mortimer J.C."/>
            <person name="Mutuku J.M."/>
            <person name="Nomura T."/>
            <person name="Sasaki-Sekimoto Y."/>
            <person name="Seto Y."/>
            <person name="Wang Y."/>
            <person name="Wakatake T."/>
            <person name="Sakakibara H."/>
            <person name="Demura T."/>
            <person name="Yamaguchi S."/>
            <person name="Yoneyama K."/>
            <person name="Manabe R.I."/>
            <person name="Nelson D.C."/>
            <person name="Schulman A.H."/>
            <person name="Timko M.P."/>
            <person name="dePamphilis C.W."/>
            <person name="Choi D."/>
            <person name="Shirasu K."/>
        </authorList>
    </citation>
    <scope>NUCLEOTIDE SEQUENCE [LARGE SCALE GENOMIC DNA]</scope>
    <source>
        <strain evidence="2">cv. UVA1</strain>
    </source>
</reference>
<comment type="caution">
    <text evidence="1">The sequence shown here is derived from an EMBL/GenBank/DDBJ whole genome shotgun (WGS) entry which is preliminary data.</text>
</comment>
<dbReference type="EMBL" id="BKCP01004294">
    <property type="protein sequence ID" value="GER29995.1"/>
    <property type="molecule type" value="Genomic_DNA"/>
</dbReference>
<name>A0A5A7PAU8_STRAF</name>
<proteinExistence type="predicted"/>
<accession>A0A5A7PAU8</accession>
<evidence type="ECO:0000313" key="2">
    <source>
        <dbReference type="Proteomes" id="UP000325081"/>
    </source>
</evidence>
<dbReference type="OrthoDB" id="1930572at2759"/>
<sequence length="210" mass="23623">MSIFYQEEPSNPSKKCKCLASLLKDAFTKCHSFRCTEVADSTLESEDCATNLDEDEIFVSAIISKYMESKSKRKSGVGIESFKWALSPEAGDYFKTTPKSFFENYNANNLVEVNGDEFRSANSRLSRCSSDTSFDAFCSARTCFSRCSSLSRIENNDFLSGDRRSIIMELVGCEGWPFGLCRKALFLPPLPKSPADSWSWRKGGKVIRIH</sequence>
<dbReference type="AlphaFoldDB" id="A0A5A7PAU8"/>
<dbReference type="Proteomes" id="UP000325081">
    <property type="component" value="Unassembled WGS sequence"/>
</dbReference>
<keyword evidence="2" id="KW-1185">Reference proteome</keyword>